<evidence type="ECO:0000256" key="10">
    <source>
        <dbReference type="ARBA" id="ARBA00023004"/>
    </source>
</evidence>
<dbReference type="InterPro" id="IPR001621">
    <property type="entry name" value="Ligninase"/>
</dbReference>
<organism evidence="20 21">
    <name type="scientific">Guyanagaster necrorhizus</name>
    <dbReference type="NCBI Taxonomy" id="856835"/>
    <lineage>
        <taxon>Eukaryota</taxon>
        <taxon>Fungi</taxon>
        <taxon>Dikarya</taxon>
        <taxon>Basidiomycota</taxon>
        <taxon>Agaricomycotina</taxon>
        <taxon>Agaricomycetes</taxon>
        <taxon>Agaricomycetidae</taxon>
        <taxon>Agaricales</taxon>
        <taxon>Marasmiineae</taxon>
        <taxon>Physalacriaceae</taxon>
        <taxon>Guyanagaster</taxon>
    </lineage>
</organism>
<feature type="binding site" evidence="15">
    <location>
        <position position="101"/>
    </location>
    <ligand>
        <name>Ca(2+)</name>
        <dbReference type="ChEBI" id="CHEBI:29108"/>
        <label>1</label>
    </ligand>
</feature>
<comment type="caution">
    <text evidence="20">The sequence shown here is derived from an EMBL/GenBank/DDBJ whole genome shotgun (WGS) entry which is preliminary data.</text>
</comment>
<evidence type="ECO:0000256" key="15">
    <source>
        <dbReference type="PIRSR" id="PIRSR601621-2"/>
    </source>
</evidence>
<keyword evidence="3" id="KW-0964">Secreted</keyword>
<dbReference type="Pfam" id="PF11895">
    <property type="entry name" value="Peroxidase_ext"/>
    <property type="match status" value="1"/>
</dbReference>
<dbReference type="Proteomes" id="UP000812287">
    <property type="component" value="Unassembled WGS sequence"/>
</dbReference>
<feature type="active site" description="Proton acceptor" evidence="14">
    <location>
        <position position="88"/>
    </location>
</feature>
<comment type="similarity">
    <text evidence="2 18">Belongs to the peroxidase family. Ligninase subfamily.</text>
</comment>
<feature type="site" description="Transition state stabilizer" evidence="16">
    <location>
        <position position="84"/>
    </location>
</feature>
<keyword evidence="6 15" id="KW-0479">Metal-binding</keyword>
<dbReference type="PANTHER" id="PTHR31356">
    <property type="entry name" value="THYLAKOID LUMENAL 29 KDA PROTEIN, CHLOROPLASTIC-RELATED"/>
    <property type="match status" value="1"/>
</dbReference>
<feature type="binding site" evidence="15">
    <location>
        <position position="105"/>
    </location>
    <ligand>
        <name>Ca(2+)</name>
        <dbReference type="ChEBI" id="CHEBI:29108"/>
        <label>1</label>
    </ligand>
</feature>
<keyword evidence="10 15" id="KW-0408">Iron</keyword>
<evidence type="ECO:0000259" key="19">
    <source>
        <dbReference type="PROSITE" id="PS50873"/>
    </source>
</evidence>
<feature type="binding site" evidence="15">
    <location>
        <position position="235"/>
    </location>
    <ligand>
        <name>Ca(2+)</name>
        <dbReference type="ChEBI" id="CHEBI:29108"/>
        <label>2</label>
    </ligand>
</feature>
<evidence type="ECO:0000256" key="11">
    <source>
        <dbReference type="ARBA" id="ARBA00023157"/>
    </source>
</evidence>
<dbReference type="PROSITE" id="PS00435">
    <property type="entry name" value="PEROXIDASE_1"/>
    <property type="match status" value="1"/>
</dbReference>
<comment type="subcellular location">
    <subcellularLocation>
        <location evidence="1">Secreted</location>
    </subcellularLocation>
</comment>
<evidence type="ECO:0000256" key="3">
    <source>
        <dbReference type="ARBA" id="ARBA00022525"/>
    </source>
</evidence>
<evidence type="ECO:0000256" key="5">
    <source>
        <dbReference type="ARBA" id="ARBA00022617"/>
    </source>
</evidence>
<dbReference type="EMBL" id="MU250527">
    <property type="protein sequence ID" value="KAG7449804.1"/>
    <property type="molecule type" value="Genomic_DNA"/>
</dbReference>
<dbReference type="Gene3D" id="1.10.520.10">
    <property type="match status" value="1"/>
</dbReference>
<feature type="disulfide bond" evidence="17">
    <location>
        <begin position="75"/>
        <end position="155"/>
    </location>
</feature>
<dbReference type="SUPFAM" id="SSF48113">
    <property type="entry name" value="Heme-dependent peroxidases"/>
    <property type="match status" value="1"/>
</dbReference>
<accession>A0A9P7W0M9</accession>
<dbReference type="GO" id="GO:0034599">
    <property type="term" value="P:cellular response to oxidative stress"/>
    <property type="evidence" value="ECO:0007669"/>
    <property type="project" value="InterPro"/>
</dbReference>
<evidence type="ECO:0000256" key="1">
    <source>
        <dbReference type="ARBA" id="ARBA00004613"/>
    </source>
</evidence>
<evidence type="ECO:0000256" key="8">
    <source>
        <dbReference type="ARBA" id="ARBA00022837"/>
    </source>
</evidence>
<feature type="binding site" evidence="15">
    <location>
        <position position="211"/>
    </location>
    <ligand>
        <name>Ca(2+)</name>
        <dbReference type="ChEBI" id="CHEBI:29108"/>
        <label>2</label>
    </ligand>
</feature>
<dbReference type="GeneID" id="66112603"/>
<dbReference type="PRINTS" id="PR00462">
    <property type="entry name" value="LIGNINASE"/>
</dbReference>
<dbReference type="AlphaFoldDB" id="A0A9P7W0M9"/>
<feature type="domain" description="Plant heme peroxidase family profile" evidence="19">
    <location>
        <begin position="115"/>
        <end position="353"/>
    </location>
</feature>
<dbReference type="OrthoDB" id="2113341at2759"/>
<dbReference type="PROSITE" id="PS50873">
    <property type="entry name" value="PEROXIDASE_4"/>
    <property type="match status" value="1"/>
</dbReference>
<keyword evidence="11 17" id="KW-1015">Disulfide bond</keyword>
<dbReference type="GO" id="GO:0020037">
    <property type="term" value="F:heme binding"/>
    <property type="evidence" value="ECO:0007669"/>
    <property type="project" value="UniProtKB-UniRule"/>
</dbReference>
<dbReference type="InterPro" id="IPR019793">
    <property type="entry name" value="Peroxidases_heam-ligand_BS"/>
</dbReference>
<feature type="disulfide bond" evidence="17">
    <location>
        <begin position="55"/>
        <end position="319"/>
    </location>
</feature>
<dbReference type="PRINTS" id="PR00458">
    <property type="entry name" value="PEROXIDASE"/>
</dbReference>
<keyword evidence="13" id="KW-0376">Hydrogen peroxide</keyword>
<dbReference type="EC" id="1.11.1.-" evidence="18"/>
<dbReference type="PANTHER" id="PTHR31356:SF66">
    <property type="entry name" value="CATALASE-PEROXIDASE"/>
    <property type="match status" value="1"/>
</dbReference>
<feature type="binding site" evidence="15">
    <location>
        <position position="89"/>
    </location>
    <ligand>
        <name>Ca(2+)</name>
        <dbReference type="ChEBI" id="CHEBI:29108"/>
        <label>1</label>
    </ligand>
</feature>
<dbReference type="GO" id="GO:0042744">
    <property type="term" value="P:hydrogen peroxide catabolic process"/>
    <property type="evidence" value="ECO:0007669"/>
    <property type="project" value="UniProtKB-KW"/>
</dbReference>
<keyword evidence="21" id="KW-1185">Reference proteome</keyword>
<feature type="binding site" evidence="15">
    <location>
        <position position="230"/>
    </location>
    <ligand>
        <name>Ca(2+)</name>
        <dbReference type="ChEBI" id="CHEBI:29108"/>
        <label>2</label>
    </ligand>
</feature>
<feature type="binding site" description="axial binding residue" evidence="15">
    <location>
        <position position="210"/>
    </location>
    <ligand>
        <name>heme b</name>
        <dbReference type="ChEBI" id="CHEBI:60344"/>
    </ligand>
    <ligandPart>
        <name>Fe</name>
        <dbReference type="ChEBI" id="CHEBI:18248"/>
    </ligandPart>
</feature>
<keyword evidence="8 15" id="KW-0106">Calcium</keyword>
<dbReference type="InterPro" id="IPR044831">
    <property type="entry name" value="Ccp1-like"/>
</dbReference>
<gene>
    <name evidence="20" type="ORF">BT62DRAFT_991901</name>
</gene>
<keyword evidence="12" id="KW-0325">Glycoprotein</keyword>
<evidence type="ECO:0000256" key="2">
    <source>
        <dbReference type="ARBA" id="ARBA00006089"/>
    </source>
</evidence>
<feature type="disulfide bond" evidence="17">
    <location>
        <begin position="283"/>
        <end position="349"/>
    </location>
</feature>
<dbReference type="Pfam" id="PF00141">
    <property type="entry name" value="peroxidase"/>
    <property type="match status" value="1"/>
</dbReference>
<protein>
    <recommendedName>
        <fullName evidence="18">Peroxidase</fullName>
        <ecNumber evidence="18">1.11.1.-</ecNumber>
    </recommendedName>
</protein>
<keyword evidence="7 18" id="KW-0732">Signal</keyword>
<evidence type="ECO:0000256" key="4">
    <source>
        <dbReference type="ARBA" id="ARBA00022559"/>
    </source>
</evidence>
<feature type="chain" id="PRO_5040536147" description="Peroxidase" evidence="18">
    <location>
        <begin position="36"/>
        <end position="373"/>
    </location>
</feature>
<feature type="binding site" evidence="15">
    <location>
        <position position="103"/>
    </location>
    <ligand>
        <name>Ca(2+)</name>
        <dbReference type="ChEBI" id="CHEBI:29108"/>
        <label>1</label>
    </ligand>
</feature>
<dbReference type="InterPro" id="IPR010255">
    <property type="entry name" value="Haem_peroxidase_sf"/>
</dbReference>
<feature type="signal peptide" evidence="18">
    <location>
        <begin position="1"/>
        <end position="35"/>
    </location>
</feature>
<evidence type="ECO:0000256" key="17">
    <source>
        <dbReference type="PIRSR" id="PIRSR601621-4"/>
    </source>
</evidence>
<comment type="cofactor">
    <cofactor evidence="15 18">
        <name>Ca(2+)</name>
        <dbReference type="ChEBI" id="CHEBI:29108"/>
    </cofactor>
    <text evidence="15 18">Binds 2 calcium ions per subunit.</text>
</comment>
<sequence>MLDKVSLHCSSQHYMAFAHLLAVLFSLAVVRQSDAALTKRVACADGIHTATNEACCALFPVMDDIQANLFDGGECGEDVHESLRLTFHDAIGFSFTEGGGGADGSIIIFSDIETNFHANIGIDEIVEEQKPFIARHNITPGDFIQFAGAVGVSNCPGAPQLEFLLGRPPATAPSPDLLVPEPFDTVTSIIARFADAGFNSSEIIALLSSHTVAAADHVDPTIPGTPFDSTPFTFDTQIFVEVQLRGTLFPGTGGNQGEVESPLEGELRLQSDSSLARDSRTNCDWQSFVGEQVKMQTQFKAAMSKLAVLGQDVSQMVDCSEVIPVPPPPVTLEAFLPAGLDMNDIEQACATAAFPILTAQPGPVTSVAPVPPS</sequence>
<feature type="disulfide bond" evidence="17">
    <location>
        <begin position="43"/>
        <end position="56"/>
    </location>
</feature>
<dbReference type="GO" id="GO:0046872">
    <property type="term" value="F:metal ion binding"/>
    <property type="evidence" value="ECO:0007669"/>
    <property type="project" value="UniProtKB-UniRule"/>
</dbReference>
<evidence type="ECO:0000256" key="7">
    <source>
        <dbReference type="ARBA" id="ARBA00022729"/>
    </source>
</evidence>
<evidence type="ECO:0000256" key="12">
    <source>
        <dbReference type="ARBA" id="ARBA00023180"/>
    </source>
</evidence>
<dbReference type="InterPro" id="IPR024589">
    <property type="entry name" value="Ligninase_C"/>
</dbReference>
<dbReference type="GO" id="GO:0004601">
    <property type="term" value="F:peroxidase activity"/>
    <property type="evidence" value="ECO:0007669"/>
    <property type="project" value="UniProtKB-KW"/>
</dbReference>
<evidence type="ECO:0000313" key="21">
    <source>
        <dbReference type="Proteomes" id="UP000812287"/>
    </source>
</evidence>
<evidence type="ECO:0000256" key="18">
    <source>
        <dbReference type="RuleBase" id="RU363051"/>
    </source>
</evidence>
<name>A0A9P7W0M9_9AGAR</name>
<keyword evidence="9 18" id="KW-0560">Oxidoreductase</keyword>
<dbReference type="GO" id="GO:0000302">
    <property type="term" value="P:response to reactive oxygen species"/>
    <property type="evidence" value="ECO:0007669"/>
    <property type="project" value="TreeGrafter"/>
</dbReference>
<dbReference type="CDD" id="cd00692">
    <property type="entry name" value="ligninase"/>
    <property type="match status" value="1"/>
</dbReference>
<keyword evidence="4 18" id="KW-0575">Peroxidase</keyword>
<dbReference type="InterPro" id="IPR019794">
    <property type="entry name" value="Peroxidases_AS"/>
</dbReference>
<evidence type="ECO:0000256" key="16">
    <source>
        <dbReference type="PIRSR" id="PIRSR601621-3"/>
    </source>
</evidence>
<comment type="cofactor">
    <cofactor evidence="15">
        <name>heme b</name>
        <dbReference type="ChEBI" id="CHEBI:60344"/>
    </cofactor>
    <text evidence="15">Binds 1 heme b (iron(II)-protoporphyrin IX) group per subunit.</text>
</comment>
<dbReference type="Gene3D" id="1.10.420.10">
    <property type="entry name" value="Peroxidase, domain 2"/>
    <property type="match status" value="1"/>
</dbReference>
<dbReference type="GO" id="GO:0005576">
    <property type="term" value="C:extracellular region"/>
    <property type="evidence" value="ECO:0007669"/>
    <property type="project" value="UniProtKB-SubCell"/>
</dbReference>
<evidence type="ECO:0000313" key="20">
    <source>
        <dbReference type="EMBL" id="KAG7449804.1"/>
    </source>
</evidence>
<dbReference type="PROSITE" id="PS00436">
    <property type="entry name" value="PEROXIDASE_2"/>
    <property type="match status" value="1"/>
</dbReference>
<reference evidence="20" key="1">
    <citation type="submission" date="2020-11" db="EMBL/GenBank/DDBJ databases">
        <title>Adaptations for nitrogen fixation in a non-lichenized fungal sporocarp promotes dispersal by wood-feeding termites.</title>
        <authorList>
            <consortium name="DOE Joint Genome Institute"/>
            <person name="Koch R.A."/>
            <person name="Yoon G."/>
            <person name="Arayal U."/>
            <person name="Lail K."/>
            <person name="Amirebrahimi M."/>
            <person name="Labutti K."/>
            <person name="Lipzen A."/>
            <person name="Riley R."/>
            <person name="Barry K."/>
            <person name="Henrissat B."/>
            <person name="Grigoriev I.V."/>
            <person name="Herr J.R."/>
            <person name="Aime M.C."/>
        </authorList>
    </citation>
    <scope>NUCLEOTIDE SEQUENCE</scope>
    <source>
        <strain evidence="20">MCA 3950</strain>
    </source>
</reference>
<feature type="binding site" evidence="15">
    <location>
        <position position="228"/>
    </location>
    <ligand>
        <name>Ca(2+)</name>
        <dbReference type="ChEBI" id="CHEBI:29108"/>
        <label>2</label>
    </ligand>
</feature>
<proteinExistence type="inferred from homology"/>
<evidence type="ECO:0000256" key="6">
    <source>
        <dbReference type="ARBA" id="ARBA00022723"/>
    </source>
</evidence>
<evidence type="ECO:0000256" key="9">
    <source>
        <dbReference type="ARBA" id="ARBA00023002"/>
    </source>
</evidence>
<dbReference type="RefSeq" id="XP_043043304.1">
    <property type="nucleotide sequence ID" value="XM_043190306.1"/>
</dbReference>
<evidence type="ECO:0000256" key="14">
    <source>
        <dbReference type="PIRSR" id="PIRSR601621-1"/>
    </source>
</evidence>
<keyword evidence="5 15" id="KW-0349">Heme</keyword>
<dbReference type="InterPro" id="IPR002016">
    <property type="entry name" value="Haem_peroxidase"/>
</dbReference>
<evidence type="ECO:0000256" key="13">
    <source>
        <dbReference type="ARBA" id="ARBA00023324"/>
    </source>
</evidence>